<comment type="caution">
    <text evidence="1">The sequence shown here is derived from an EMBL/GenBank/DDBJ whole genome shotgun (WGS) entry which is preliminary data.</text>
</comment>
<dbReference type="Proteomes" id="UP001234202">
    <property type="component" value="Unassembled WGS sequence"/>
</dbReference>
<dbReference type="EMBL" id="JASBWV010000026">
    <property type="protein sequence ID" value="KAJ9118946.1"/>
    <property type="molecule type" value="Genomic_DNA"/>
</dbReference>
<sequence>MSTAPAAPPSTANDSTATLTTASSSAQTMSTAVSSQKLHDPYKSALNPLDRVIDTGSGRILCIADIRGDYKRLNKLVEEHDAVAVIHTGDFGFLDGNSPSRMASRILRHVLLYNPLISPATRQSYLAMQHGPELFSKLNPEPTKPSSFQLSQLGALLSGELELSVPVFPVYGPLEDIRVLEKFRTGEYEVKNLCVLDESMTRSIEIGGLKLRLFGLGGGLQMHRIFDNGEGNGTIAGGNGTIWTTALQIGELVDTAERVYDPSETRILVTHGSIGRDSLLGQVALAVKADLTLSGALHFRFVGSYNDYSVLPDHDSLRAKYEKSQKAFAEVYESARIQLEQYMLPDQRDYLQKALKVASKIPGGTVVNGKPNQPIDSDEEQAWKNCWNWNLSEASFGQLIFDIRDGRVSARTYSQGLNFGYRRHQQAQTPQTAKENVPNKINVPQQINSTQQLPTPASQPSQAAFSKFGQLPRKPIPTGPQRNQSQTAPVRPSLAQSFAGTTKPDAAINGTAGGKSAATESTQPAGPQGGSVYIEGTERGYLRRNERERGERPVRGGARGTQPRINGSGPATATPSAPRPITDGNKGEDSSSTTAAQPTSSAETAPKDAPAATPVEESKEAKPEFSAAAPTKTETADDGWATAPSGDATGLPAPRASRLVEKNPHTLYVKGLPQPCTDDELRGLWKEDIRSKITKTKIPVHPNGQNKDYGYVEFGSDEDMQAALKNNAGAINGTALSVTVSNPPPDTGSRRGGFGGGRGRGAPVGGPRGGGSGGTSRGGFGSRGRGARIGNNSTSA</sequence>
<accession>A0ACC2X7A7</accession>
<proteinExistence type="predicted"/>
<evidence type="ECO:0000313" key="2">
    <source>
        <dbReference type="Proteomes" id="UP001234202"/>
    </source>
</evidence>
<gene>
    <name evidence="1" type="ORF">QFC24_005912</name>
</gene>
<organism evidence="1 2">
    <name type="scientific">Naganishia onofrii</name>
    <dbReference type="NCBI Taxonomy" id="1851511"/>
    <lineage>
        <taxon>Eukaryota</taxon>
        <taxon>Fungi</taxon>
        <taxon>Dikarya</taxon>
        <taxon>Basidiomycota</taxon>
        <taxon>Agaricomycotina</taxon>
        <taxon>Tremellomycetes</taxon>
        <taxon>Filobasidiales</taxon>
        <taxon>Filobasidiaceae</taxon>
        <taxon>Naganishia</taxon>
    </lineage>
</organism>
<evidence type="ECO:0000313" key="1">
    <source>
        <dbReference type="EMBL" id="KAJ9118946.1"/>
    </source>
</evidence>
<name>A0ACC2X7A7_9TREE</name>
<keyword evidence="2" id="KW-1185">Reference proteome</keyword>
<protein>
    <submittedName>
        <fullName evidence="1">Uncharacterized protein</fullName>
    </submittedName>
</protein>
<reference evidence="1" key="1">
    <citation type="submission" date="2023-04" db="EMBL/GenBank/DDBJ databases">
        <title>Draft Genome sequencing of Naganishia species isolated from polar environments using Oxford Nanopore Technology.</title>
        <authorList>
            <person name="Leo P."/>
            <person name="Venkateswaran K."/>
        </authorList>
    </citation>
    <scope>NUCLEOTIDE SEQUENCE</scope>
    <source>
        <strain evidence="1">DBVPG 5303</strain>
    </source>
</reference>